<reference evidence="1 2" key="1">
    <citation type="journal article" date="2019" name="Sci. Rep.">
        <title>Orb-weaving spider Araneus ventricosus genome elucidates the spidroin gene catalogue.</title>
        <authorList>
            <person name="Kono N."/>
            <person name="Nakamura H."/>
            <person name="Ohtoshi R."/>
            <person name="Moran D.A.P."/>
            <person name="Shinohara A."/>
            <person name="Yoshida Y."/>
            <person name="Fujiwara M."/>
            <person name="Mori M."/>
            <person name="Tomita M."/>
            <person name="Arakawa K."/>
        </authorList>
    </citation>
    <scope>NUCLEOTIDE SEQUENCE [LARGE SCALE GENOMIC DNA]</scope>
</reference>
<name>A0A4Y2KP47_ARAVE</name>
<proteinExistence type="predicted"/>
<evidence type="ECO:0000313" key="1">
    <source>
        <dbReference type="EMBL" id="GBN03770.1"/>
    </source>
</evidence>
<protein>
    <submittedName>
        <fullName evidence="1">Uncharacterized protein</fullName>
    </submittedName>
</protein>
<accession>A0A4Y2KP47</accession>
<dbReference type="Proteomes" id="UP000499080">
    <property type="component" value="Unassembled WGS sequence"/>
</dbReference>
<keyword evidence="2" id="KW-1185">Reference proteome</keyword>
<organism evidence="1 2">
    <name type="scientific">Araneus ventricosus</name>
    <name type="common">Orbweaver spider</name>
    <name type="synonym">Epeira ventricosa</name>
    <dbReference type="NCBI Taxonomy" id="182803"/>
    <lineage>
        <taxon>Eukaryota</taxon>
        <taxon>Metazoa</taxon>
        <taxon>Ecdysozoa</taxon>
        <taxon>Arthropoda</taxon>
        <taxon>Chelicerata</taxon>
        <taxon>Arachnida</taxon>
        <taxon>Araneae</taxon>
        <taxon>Araneomorphae</taxon>
        <taxon>Entelegynae</taxon>
        <taxon>Araneoidea</taxon>
        <taxon>Araneidae</taxon>
        <taxon>Araneus</taxon>
    </lineage>
</organism>
<dbReference type="AlphaFoldDB" id="A0A4Y2KP47"/>
<sequence length="108" mass="11818">MPANSGKQWISKCAGQLPGELDFLKRCSHGQWFVVRCLKYVLPPVVGTLVARGQLEGGLNYSEMSVSAGTSKINIRIECTFAASVIFSGYYLVMTNLTRQVCSEIPAK</sequence>
<evidence type="ECO:0000313" key="2">
    <source>
        <dbReference type="Proteomes" id="UP000499080"/>
    </source>
</evidence>
<gene>
    <name evidence="1" type="ORF">AVEN_103263_1</name>
</gene>
<comment type="caution">
    <text evidence="1">The sequence shown here is derived from an EMBL/GenBank/DDBJ whole genome shotgun (WGS) entry which is preliminary data.</text>
</comment>
<dbReference type="EMBL" id="BGPR01004827">
    <property type="protein sequence ID" value="GBN03770.1"/>
    <property type="molecule type" value="Genomic_DNA"/>
</dbReference>